<proteinExistence type="predicted"/>
<name>A0ABM0M1Q8_SACKO</name>
<organism evidence="1 2">
    <name type="scientific">Saccoglossus kowalevskii</name>
    <name type="common">Acorn worm</name>
    <dbReference type="NCBI Taxonomy" id="10224"/>
    <lineage>
        <taxon>Eukaryota</taxon>
        <taxon>Metazoa</taxon>
        <taxon>Hemichordata</taxon>
        <taxon>Enteropneusta</taxon>
        <taxon>Harrimaniidae</taxon>
        <taxon>Saccoglossus</taxon>
    </lineage>
</organism>
<evidence type="ECO:0000313" key="2">
    <source>
        <dbReference type="RefSeq" id="XP_006813949.1"/>
    </source>
</evidence>
<keyword evidence="1" id="KW-1185">Reference proteome</keyword>
<sequence length="134" mass="15286">MRVQTLQTRSLDAGYPWATDVKPEAGKWSAYNVSGRKRDIVKLPVVVNGVDGQPAPPNDEQNSIEAAKNKRIDEMPMQQNVRYSTSGWRRNLYNSHAKQGFKFWMEEKKPFSKSSKYTFGAYRTFLGLGNAPRN</sequence>
<evidence type="ECO:0000313" key="1">
    <source>
        <dbReference type="Proteomes" id="UP000694865"/>
    </source>
</evidence>
<dbReference type="GeneID" id="102806581"/>
<protein>
    <submittedName>
        <fullName evidence="2">Uncharacterized protein LOC102806581</fullName>
    </submittedName>
</protein>
<gene>
    <name evidence="2" type="primary">LOC102806581</name>
</gene>
<accession>A0ABM0M1Q8</accession>
<dbReference type="Proteomes" id="UP000694865">
    <property type="component" value="Unplaced"/>
</dbReference>
<dbReference type="RefSeq" id="XP_006813949.1">
    <property type="nucleotide sequence ID" value="XM_006813886.1"/>
</dbReference>
<reference evidence="2" key="1">
    <citation type="submission" date="2025-08" db="UniProtKB">
        <authorList>
            <consortium name="RefSeq"/>
        </authorList>
    </citation>
    <scope>IDENTIFICATION</scope>
    <source>
        <tissue evidence="2">Testes</tissue>
    </source>
</reference>